<sequence length="311" mass="34406">MSGIVWPVSLLLGRKTTKARRLSVGQFIKGKNGYIYKIVDLVNTRDRTLVTTYHEIMGQQSCMVAPWTLFEIVKEGAGSVPSEDDSPDSGDGEASRSGSDGDNESVITVIYRGHDEENGGEGEEGTQMAERRRATIGQIDGGRARRESLWTSGGYRRRVVSDLAMVAPTYTRREGNDYLRPNGANLRGSNSHAMDNLENADAAISGESEAETGNIGRSRSYSTASTASYRGLWGLLQGFRGKMDDQDIEIENEESPKNSSETGESMSSAEASLGHFSMGDRFVQEWRAVERRRAGDEDDLSFECRFRREWT</sequence>
<organism evidence="2 3">
    <name type="scientific">Venturia inaequalis</name>
    <name type="common">Apple scab fungus</name>
    <dbReference type="NCBI Taxonomy" id="5025"/>
    <lineage>
        <taxon>Eukaryota</taxon>
        <taxon>Fungi</taxon>
        <taxon>Dikarya</taxon>
        <taxon>Ascomycota</taxon>
        <taxon>Pezizomycotina</taxon>
        <taxon>Dothideomycetes</taxon>
        <taxon>Pleosporomycetidae</taxon>
        <taxon>Venturiales</taxon>
        <taxon>Venturiaceae</taxon>
        <taxon>Venturia</taxon>
    </lineage>
</organism>
<evidence type="ECO:0000313" key="2">
    <source>
        <dbReference type="EMBL" id="KAE9993820.1"/>
    </source>
</evidence>
<dbReference type="AlphaFoldDB" id="A0A8H3ZBV4"/>
<proteinExistence type="predicted"/>
<accession>A0A8H3ZBV4</accession>
<dbReference type="EMBL" id="WNWR01000020">
    <property type="protein sequence ID" value="KAE9993820.1"/>
    <property type="molecule type" value="Genomic_DNA"/>
</dbReference>
<feature type="compositionally biased region" description="Acidic residues" evidence="1">
    <location>
        <begin position="82"/>
        <end position="91"/>
    </location>
</feature>
<feature type="region of interest" description="Disordered" evidence="1">
    <location>
        <begin position="78"/>
        <end position="105"/>
    </location>
</feature>
<protein>
    <submittedName>
        <fullName evidence="2">Uncharacterized protein</fullName>
    </submittedName>
</protein>
<evidence type="ECO:0000313" key="3">
    <source>
        <dbReference type="Proteomes" id="UP000490939"/>
    </source>
</evidence>
<keyword evidence="3" id="KW-1185">Reference proteome</keyword>
<name>A0A8H3ZBV4_VENIN</name>
<reference evidence="2 3" key="1">
    <citation type="submission" date="2019-07" db="EMBL/GenBank/DDBJ databases">
        <title>Venturia inaequalis Genome Resource.</title>
        <authorList>
            <person name="Lichtner F.J."/>
        </authorList>
    </citation>
    <scope>NUCLEOTIDE SEQUENCE [LARGE SCALE GENOMIC DNA]</scope>
    <source>
        <strain evidence="2 3">DMI_063113</strain>
    </source>
</reference>
<gene>
    <name evidence="2" type="ORF">EG327_003070</name>
</gene>
<dbReference type="Proteomes" id="UP000490939">
    <property type="component" value="Unassembled WGS sequence"/>
</dbReference>
<evidence type="ECO:0000256" key="1">
    <source>
        <dbReference type="SAM" id="MobiDB-lite"/>
    </source>
</evidence>
<feature type="compositionally biased region" description="Polar residues" evidence="1">
    <location>
        <begin position="257"/>
        <end position="270"/>
    </location>
</feature>
<feature type="region of interest" description="Disordered" evidence="1">
    <location>
        <begin position="252"/>
        <end position="276"/>
    </location>
</feature>
<comment type="caution">
    <text evidence="2">The sequence shown here is derived from an EMBL/GenBank/DDBJ whole genome shotgun (WGS) entry which is preliminary data.</text>
</comment>